<feature type="domain" description="CDC20/Fizzy WD40" evidence="9">
    <location>
        <begin position="302"/>
        <end position="609"/>
    </location>
</feature>
<feature type="region of interest" description="Disordered" evidence="8">
    <location>
        <begin position="1"/>
        <end position="123"/>
    </location>
</feature>
<comment type="caution">
    <text evidence="10">The sequence shown here is derived from an EMBL/GenBank/DDBJ whole genome shotgun (WGS) entry which is preliminary data.</text>
</comment>
<evidence type="ECO:0000259" key="9">
    <source>
        <dbReference type="Pfam" id="PF24807"/>
    </source>
</evidence>
<proteinExistence type="inferred from homology"/>
<evidence type="ECO:0000256" key="8">
    <source>
        <dbReference type="SAM" id="MobiDB-lite"/>
    </source>
</evidence>
<dbReference type="GO" id="GO:0051301">
    <property type="term" value="P:cell division"/>
    <property type="evidence" value="ECO:0007669"/>
    <property type="project" value="UniProtKB-KW"/>
</dbReference>
<feature type="repeat" description="WD" evidence="7">
    <location>
        <begin position="578"/>
        <end position="611"/>
    </location>
</feature>
<dbReference type="InterPro" id="IPR001680">
    <property type="entry name" value="WD40_rpt"/>
</dbReference>
<protein>
    <submittedName>
        <fullName evidence="10">WD40 domain containing protein</fullName>
    </submittedName>
</protein>
<dbReference type="PROSITE" id="PS50294">
    <property type="entry name" value="WD_REPEATS_REGION"/>
    <property type="match status" value="1"/>
</dbReference>
<dbReference type="FunCoup" id="A0A286UEI0">
    <property type="interactions" value="635"/>
</dbReference>
<dbReference type="EMBL" id="NBII01000006">
    <property type="protein sequence ID" value="PAV17958.1"/>
    <property type="molecule type" value="Genomic_DNA"/>
</dbReference>
<accession>A0A286UEI0</accession>
<dbReference type="GO" id="GO:0005680">
    <property type="term" value="C:anaphase-promoting complex"/>
    <property type="evidence" value="ECO:0007669"/>
    <property type="project" value="TreeGrafter"/>
</dbReference>
<dbReference type="PANTHER" id="PTHR19918">
    <property type="entry name" value="CELL DIVISION CYCLE 20 CDC20 FIZZY -RELATED"/>
    <property type="match status" value="1"/>
</dbReference>
<feature type="compositionally biased region" description="Polar residues" evidence="8">
    <location>
        <begin position="60"/>
        <end position="97"/>
    </location>
</feature>
<feature type="compositionally biased region" description="Polar residues" evidence="8">
    <location>
        <begin position="21"/>
        <end position="37"/>
    </location>
</feature>
<feature type="repeat" description="WD" evidence="7">
    <location>
        <begin position="430"/>
        <end position="471"/>
    </location>
</feature>
<dbReference type="Pfam" id="PF24807">
    <property type="entry name" value="WD40_CDC20-Fz"/>
    <property type="match status" value="1"/>
</dbReference>
<comment type="similarity">
    <text evidence="1">Belongs to the WD repeat CDC20/Fizzy family.</text>
</comment>
<keyword evidence="11" id="KW-1185">Reference proteome</keyword>
<feature type="region of interest" description="Disordered" evidence="8">
    <location>
        <begin position="160"/>
        <end position="188"/>
    </location>
</feature>
<feature type="compositionally biased region" description="Basic and acidic residues" evidence="8">
    <location>
        <begin position="179"/>
        <end position="188"/>
    </location>
</feature>
<dbReference type="SUPFAM" id="SSF50998">
    <property type="entry name" value="Quinoprotein alcohol dehydrogenase-like"/>
    <property type="match status" value="1"/>
</dbReference>
<keyword evidence="6" id="KW-0131">Cell cycle</keyword>
<reference evidence="10 11" key="1">
    <citation type="journal article" date="2017" name="Mol. Ecol.">
        <title>Comparative and population genomic landscape of Phellinus noxius: A hypervariable fungus causing root rot in trees.</title>
        <authorList>
            <person name="Chung C.L."/>
            <person name="Lee T.J."/>
            <person name="Akiba M."/>
            <person name="Lee H.H."/>
            <person name="Kuo T.H."/>
            <person name="Liu D."/>
            <person name="Ke H.M."/>
            <person name="Yokoi T."/>
            <person name="Roa M.B."/>
            <person name="Lu M.J."/>
            <person name="Chang Y.Y."/>
            <person name="Ann P.J."/>
            <person name="Tsai J.N."/>
            <person name="Chen C.Y."/>
            <person name="Tzean S.S."/>
            <person name="Ota Y."/>
            <person name="Hattori T."/>
            <person name="Sahashi N."/>
            <person name="Liou R.F."/>
            <person name="Kikuchi T."/>
            <person name="Tsai I.J."/>
        </authorList>
    </citation>
    <scope>NUCLEOTIDE SEQUENCE [LARGE SCALE GENOMIC DNA]</scope>
    <source>
        <strain evidence="10 11">FFPRI411160</strain>
    </source>
</reference>
<evidence type="ECO:0000256" key="6">
    <source>
        <dbReference type="ARBA" id="ARBA00023306"/>
    </source>
</evidence>
<dbReference type="InterPro" id="IPR033010">
    <property type="entry name" value="Cdc20/Fizzy"/>
</dbReference>
<dbReference type="GO" id="GO:1990757">
    <property type="term" value="F:ubiquitin ligase activator activity"/>
    <property type="evidence" value="ECO:0007669"/>
    <property type="project" value="TreeGrafter"/>
</dbReference>
<dbReference type="InParanoid" id="A0A286UEI0"/>
<feature type="repeat" description="WD" evidence="7">
    <location>
        <begin position="354"/>
        <end position="388"/>
    </location>
</feature>
<gene>
    <name evidence="10" type="ORF">PNOK_0644400</name>
</gene>
<dbReference type="InterPro" id="IPR015943">
    <property type="entry name" value="WD40/YVTN_repeat-like_dom_sf"/>
</dbReference>
<dbReference type="OrthoDB" id="10263272at2759"/>
<keyword evidence="2 7" id="KW-0853">WD repeat</keyword>
<dbReference type="GO" id="GO:1905786">
    <property type="term" value="P:positive regulation of anaphase-promoting complex-dependent catabolic process"/>
    <property type="evidence" value="ECO:0007669"/>
    <property type="project" value="TreeGrafter"/>
</dbReference>
<keyword evidence="4" id="KW-0677">Repeat</keyword>
<dbReference type="Proteomes" id="UP000217199">
    <property type="component" value="Unassembled WGS sequence"/>
</dbReference>
<dbReference type="PROSITE" id="PS50082">
    <property type="entry name" value="WD_REPEATS_2"/>
    <property type="match status" value="3"/>
</dbReference>
<evidence type="ECO:0000256" key="2">
    <source>
        <dbReference type="ARBA" id="ARBA00022574"/>
    </source>
</evidence>
<dbReference type="GO" id="GO:0010997">
    <property type="term" value="F:anaphase-promoting complex binding"/>
    <property type="evidence" value="ECO:0007669"/>
    <property type="project" value="InterPro"/>
</dbReference>
<evidence type="ECO:0000256" key="4">
    <source>
        <dbReference type="ARBA" id="ARBA00022737"/>
    </source>
</evidence>
<name>A0A286UEI0_9AGAM</name>
<evidence type="ECO:0000313" key="11">
    <source>
        <dbReference type="Proteomes" id="UP000217199"/>
    </source>
</evidence>
<dbReference type="GO" id="GO:0031145">
    <property type="term" value="P:anaphase-promoting complex-dependent catabolic process"/>
    <property type="evidence" value="ECO:0007669"/>
    <property type="project" value="TreeGrafter"/>
</dbReference>
<evidence type="ECO:0000256" key="3">
    <source>
        <dbReference type="ARBA" id="ARBA00022618"/>
    </source>
</evidence>
<keyword evidence="5" id="KW-0498">Mitosis</keyword>
<evidence type="ECO:0000256" key="7">
    <source>
        <dbReference type="PROSITE-ProRule" id="PRU00221"/>
    </source>
</evidence>
<evidence type="ECO:0000256" key="1">
    <source>
        <dbReference type="ARBA" id="ARBA00006445"/>
    </source>
</evidence>
<dbReference type="PANTHER" id="PTHR19918:SF8">
    <property type="entry name" value="FI02843P"/>
    <property type="match status" value="1"/>
</dbReference>
<dbReference type="AlphaFoldDB" id="A0A286UEI0"/>
<evidence type="ECO:0000256" key="5">
    <source>
        <dbReference type="ARBA" id="ARBA00022776"/>
    </source>
</evidence>
<dbReference type="SMART" id="SM00320">
    <property type="entry name" value="WD40"/>
    <property type="match status" value="5"/>
</dbReference>
<feature type="compositionally biased region" description="Low complexity" evidence="8">
    <location>
        <begin position="274"/>
        <end position="289"/>
    </location>
</feature>
<feature type="region of interest" description="Disordered" evidence="8">
    <location>
        <begin position="273"/>
        <end position="300"/>
    </location>
</feature>
<organism evidence="10 11">
    <name type="scientific">Pyrrhoderma noxium</name>
    <dbReference type="NCBI Taxonomy" id="2282107"/>
    <lineage>
        <taxon>Eukaryota</taxon>
        <taxon>Fungi</taxon>
        <taxon>Dikarya</taxon>
        <taxon>Basidiomycota</taxon>
        <taxon>Agaricomycotina</taxon>
        <taxon>Agaricomycetes</taxon>
        <taxon>Hymenochaetales</taxon>
        <taxon>Hymenochaetaceae</taxon>
        <taxon>Pyrrhoderma</taxon>
    </lineage>
</organism>
<dbReference type="InterPro" id="IPR011047">
    <property type="entry name" value="Quinoprotein_ADH-like_sf"/>
</dbReference>
<evidence type="ECO:0000313" key="10">
    <source>
        <dbReference type="EMBL" id="PAV17958.1"/>
    </source>
</evidence>
<dbReference type="InterPro" id="IPR056150">
    <property type="entry name" value="WD40_CDC20-Fz"/>
</dbReference>
<dbReference type="Gene3D" id="2.130.10.10">
    <property type="entry name" value="YVTN repeat-like/Quinoprotein amine dehydrogenase"/>
    <property type="match status" value="1"/>
</dbReference>
<dbReference type="STRING" id="2282107.A0A286UEI0"/>
<feature type="compositionally biased region" description="Basic residues" evidence="8">
    <location>
        <begin position="40"/>
        <end position="57"/>
    </location>
</feature>
<keyword evidence="3" id="KW-0132">Cell division</keyword>
<sequence>MPVDPKTPKRSRNETRAPLTPSLTNGVNNVSISTDPIQSKPRRAVSKHKSKPIKKASKSNLADVTNPFISTPETATEPVTTQRRNPRSQSISKSTSYDFKAALDLGGGRSRPSSPTRTRTRKLTESGTFVVTDALRKEASMGVISLKDAQSQFDILKRKDYTPPPRAKMTRSQSQPAIGRRDRTYSHSRERPYIDRAHTDRFITNRAEQDLCATLELMHLNVNSASPGHTKRLAEAAGVPINKRVLAFHEVPPMAARPDPMLSEQREHVKPLLASAGSSSAGQSSGVSSKPRKISTQPERVLDAPGMVDDFYLNLISWSSQNVVAVALGESTYTWRADTGSVLHLGDVSDGAYVSSVEFSADGSFLAVGTGSGDVELWDTETGSRLRTMTGHTAQIPALAWNGHVLSSGCGDGSIWHHDVRIARHKVMELIGHHGEICGLKWRSDGEYLASGGNDNLVNIWDARLEQSLLNANDENNEIEVRTQPKFAKRNHTAAVKALAWCPWQSNLLATGGGTNDATINFWNSSMGARVQSLKTPAQITSLHFAPHKKEIFSTHGYPDNALMVHSYPTLNKVAEIKEAHDARVLFSCVGPAGDLVLTGAGDENLKFWRIWEVPKKERLHKKAAGLGISSKGLGIR</sequence>